<evidence type="ECO:0000313" key="2">
    <source>
        <dbReference type="Proteomes" id="UP000324222"/>
    </source>
</evidence>
<dbReference type="EMBL" id="VSRR010000943">
    <property type="protein sequence ID" value="MPC21106.1"/>
    <property type="molecule type" value="Genomic_DNA"/>
</dbReference>
<keyword evidence="2" id="KW-1185">Reference proteome</keyword>
<sequence length="64" mass="6535">MDGTGVGASVCECNIVGDEVQHTTTCSLECVVATYTHEVSSGRQTIETGAGQPIFMGGSMVGQP</sequence>
<evidence type="ECO:0000313" key="1">
    <source>
        <dbReference type="EMBL" id="MPC21106.1"/>
    </source>
</evidence>
<dbReference type="AlphaFoldDB" id="A0A5B7DJ91"/>
<dbReference type="Proteomes" id="UP000324222">
    <property type="component" value="Unassembled WGS sequence"/>
</dbReference>
<proteinExistence type="predicted"/>
<name>A0A5B7DJ91_PORTR</name>
<gene>
    <name evidence="1" type="ORF">E2C01_014081</name>
</gene>
<reference evidence="1 2" key="1">
    <citation type="submission" date="2019-05" db="EMBL/GenBank/DDBJ databases">
        <title>Another draft genome of Portunus trituberculatus and its Hox gene families provides insights of decapod evolution.</title>
        <authorList>
            <person name="Jeong J.-H."/>
            <person name="Song I."/>
            <person name="Kim S."/>
            <person name="Choi T."/>
            <person name="Kim D."/>
            <person name="Ryu S."/>
            <person name="Kim W."/>
        </authorList>
    </citation>
    <scope>NUCLEOTIDE SEQUENCE [LARGE SCALE GENOMIC DNA]</scope>
    <source>
        <tissue evidence="1">Muscle</tissue>
    </source>
</reference>
<organism evidence="1 2">
    <name type="scientific">Portunus trituberculatus</name>
    <name type="common">Swimming crab</name>
    <name type="synonym">Neptunus trituberculatus</name>
    <dbReference type="NCBI Taxonomy" id="210409"/>
    <lineage>
        <taxon>Eukaryota</taxon>
        <taxon>Metazoa</taxon>
        <taxon>Ecdysozoa</taxon>
        <taxon>Arthropoda</taxon>
        <taxon>Crustacea</taxon>
        <taxon>Multicrustacea</taxon>
        <taxon>Malacostraca</taxon>
        <taxon>Eumalacostraca</taxon>
        <taxon>Eucarida</taxon>
        <taxon>Decapoda</taxon>
        <taxon>Pleocyemata</taxon>
        <taxon>Brachyura</taxon>
        <taxon>Eubrachyura</taxon>
        <taxon>Portunoidea</taxon>
        <taxon>Portunidae</taxon>
        <taxon>Portuninae</taxon>
        <taxon>Portunus</taxon>
    </lineage>
</organism>
<protein>
    <submittedName>
        <fullName evidence="1">Uncharacterized protein</fullName>
    </submittedName>
</protein>
<accession>A0A5B7DJ91</accession>
<comment type="caution">
    <text evidence="1">The sequence shown here is derived from an EMBL/GenBank/DDBJ whole genome shotgun (WGS) entry which is preliminary data.</text>
</comment>